<dbReference type="EMBL" id="MCFJ01000003">
    <property type="protein sequence ID" value="ORY68690.1"/>
    <property type="molecule type" value="Genomic_DNA"/>
</dbReference>
<sequence length="186" mass="20425">MKGNRPSHHATSHPERLIPRHGPSKAASAWSTAETLSHRLAGKRSNRDLLRCDAKKGRPPHLHKHAIVAYGIFVIGQDREAMPIASEILQAARDSTSTDRRRAVAHSGGRGRARGRMRRRGGGSKISRELRVTVSVEESESSCSEVQCRNREGTRRAVVSSDAARNGSTASGRAIREGTRRRILTK</sequence>
<dbReference type="InParanoid" id="A0A1Y2EAU1"/>
<accession>A0A1Y2EAU1</accession>
<evidence type="ECO:0000313" key="2">
    <source>
        <dbReference type="EMBL" id="ORY68690.1"/>
    </source>
</evidence>
<dbReference type="OrthoDB" id="10570791at2759"/>
<protein>
    <submittedName>
        <fullName evidence="2">Uncharacterized protein</fullName>
    </submittedName>
</protein>
<reference evidence="2 3" key="1">
    <citation type="submission" date="2016-07" db="EMBL/GenBank/DDBJ databases">
        <title>Pervasive Adenine N6-methylation of Active Genes in Fungi.</title>
        <authorList>
            <consortium name="DOE Joint Genome Institute"/>
            <person name="Mondo S.J."/>
            <person name="Dannebaum R.O."/>
            <person name="Kuo R.C."/>
            <person name="Labutti K."/>
            <person name="Haridas S."/>
            <person name="Kuo A."/>
            <person name="Salamov A."/>
            <person name="Ahrendt S.R."/>
            <person name="Lipzen A."/>
            <person name="Sullivan W."/>
            <person name="Andreopoulos W.B."/>
            <person name="Clum A."/>
            <person name="Lindquist E."/>
            <person name="Daum C."/>
            <person name="Ramamoorthy G.K."/>
            <person name="Gryganskyi A."/>
            <person name="Culley D."/>
            <person name="Magnuson J.K."/>
            <person name="James T.Y."/>
            <person name="O'Malley M.A."/>
            <person name="Stajich J.E."/>
            <person name="Spatafora J.W."/>
            <person name="Visel A."/>
            <person name="Grigoriev I.V."/>
        </authorList>
    </citation>
    <scope>NUCLEOTIDE SEQUENCE [LARGE SCALE GENOMIC DNA]</scope>
    <source>
        <strain evidence="2 3">CBS 129021</strain>
    </source>
</reference>
<feature type="region of interest" description="Disordered" evidence="1">
    <location>
        <begin position="1"/>
        <end position="28"/>
    </location>
</feature>
<evidence type="ECO:0000313" key="3">
    <source>
        <dbReference type="Proteomes" id="UP000193689"/>
    </source>
</evidence>
<feature type="compositionally biased region" description="Basic residues" evidence="1">
    <location>
        <begin position="1"/>
        <end position="11"/>
    </location>
</feature>
<evidence type="ECO:0000256" key="1">
    <source>
        <dbReference type="SAM" id="MobiDB-lite"/>
    </source>
</evidence>
<dbReference type="GeneID" id="63769811"/>
<feature type="region of interest" description="Disordered" evidence="1">
    <location>
        <begin position="95"/>
        <end position="124"/>
    </location>
</feature>
<proteinExistence type="predicted"/>
<gene>
    <name evidence="2" type="ORF">BCR38DRAFT_136644</name>
</gene>
<dbReference type="AlphaFoldDB" id="A0A1Y2EAU1"/>
<comment type="caution">
    <text evidence="2">The sequence shown here is derived from an EMBL/GenBank/DDBJ whole genome shotgun (WGS) entry which is preliminary data.</text>
</comment>
<name>A0A1Y2EAU1_9PEZI</name>
<dbReference type="RefSeq" id="XP_040718977.1">
    <property type="nucleotide sequence ID" value="XM_040853599.1"/>
</dbReference>
<keyword evidence="3" id="KW-1185">Reference proteome</keyword>
<feature type="region of interest" description="Disordered" evidence="1">
    <location>
        <begin position="149"/>
        <end position="186"/>
    </location>
</feature>
<organism evidence="2 3">
    <name type="scientific">Pseudomassariella vexata</name>
    <dbReference type="NCBI Taxonomy" id="1141098"/>
    <lineage>
        <taxon>Eukaryota</taxon>
        <taxon>Fungi</taxon>
        <taxon>Dikarya</taxon>
        <taxon>Ascomycota</taxon>
        <taxon>Pezizomycotina</taxon>
        <taxon>Sordariomycetes</taxon>
        <taxon>Xylariomycetidae</taxon>
        <taxon>Amphisphaeriales</taxon>
        <taxon>Pseudomassariaceae</taxon>
        <taxon>Pseudomassariella</taxon>
    </lineage>
</organism>
<feature type="compositionally biased region" description="Basic residues" evidence="1">
    <location>
        <begin position="109"/>
        <end position="122"/>
    </location>
</feature>
<dbReference type="Proteomes" id="UP000193689">
    <property type="component" value="Unassembled WGS sequence"/>
</dbReference>